<dbReference type="PROSITE" id="PS51257">
    <property type="entry name" value="PROKAR_LIPOPROTEIN"/>
    <property type="match status" value="1"/>
</dbReference>
<reference evidence="4 5" key="1">
    <citation type="submission" date="2019-02" db="EMBL/GenBank/DDBJ databases">
        <title>Deep-cultivation of Planctomycetes and their phenomic and genomic characterization uncovers novel biology.</title>
        <authorList>
            <person name="Wiegand S."/>
            <person name="Jogler M."/>
            <person name="Boedeker C."/>
            <person name="Pinto D."/>
            <person name="Vollmers J."/>
            <person name="Rivas-Marin E."/>
            <person name="Kohn T."/>
            <person name="Peeters S.H."/>
            <person name="Heuer A."/>
            <person name="Rast P."/>
            <person name="Oberbeckmann S."/>
            <person name="Bunk B."/>
            <person name="Jeske O."/>
            <person name="Meyerdierks A."/>
            <person name="Storesund J.E."/>
            <person name="Kallscheuer N."/>
            <person name="Luecker S."/>
            <person name="Lage O.M."/>
            <person name="Pohl T."/>
            <person name="Merkel B.J."/>
            <person name="Hornburger P."/>
            <person name="Mueller R.-W."/>
            <person name="Bruemmer F."/>
            <person name="Labrenz M."/>
            <person name="Spormann A.M."/>
            <person name="Op den Camp H."/>
            <person name="Overmann J."/>
            <person name="Amann R."/>
            <person name="Jetten M.S.M."/>
            <person name="Mascher T."/>
            <person name="Medema M.H."/>
            <person name="Devos D.P."/>
            <person name="Kaster A.-K."/>
            <person name="Ovreas L."/>
            <person name="Rohde M."/>
            <person name="Galperin M.Y."/>
            <person name="Jogler C."/>
        </authorList>
    </citation>
    <scope>NUCLEOTIDE SEQUENCE [LARGE SCALE GENOMIC DNA]</scope>
    <source>
        <strain evidence="4 5">Poly30</strain>
    </source>
</reference>
<dbReference type="AlphaFoldDB" id="A0A518EWT5"/>
<evidence type="ECO:0000256" key="2">
    <source>
        <dbReference type="SAM" id="MobiDB-lite"/>
    </source>
</evidence>
<protein>
    <submittedName>
        <fullName evidence="4">Sulfatase</fullName>
    </submittedName>
</protein>
<gene>
    <name evidence="4" type="ORF">Poly30_40850</name>
</gene>
<proteinExistence type="inferred from homology"/>
<dbReference type="InterPro" id="IPR050738">
    <property type="entry name" value="Sulfatase"/>
</dbReference>
<dbReference type="Proteomes" id="UP000320390">
    <property type="component" value="Chromosome"/>
</dbReference>
<organism evidence="4 5">
    <name type="scientific">Saltatorellus ferox</name>
    <dbReference type="NCBI Taxonomy" id="2528018"/>
    <lineage>
        <taxon>Bacteria</taxon>
        <taxon>Pseudomonadati</taxon>
        <taxon>Planctomycetota</taxon>
        <taxon>Planctomycetia</taxon>
        <taxon>Planctomycetia incertae sedis</taxon>
        <taxon>Saltatorellus</taxon>
    </lineage>
</organism>
<dbReference type="EMBL" id="CP036434">
    <property type="protein sequence ID" value="QDV08537.1"/>
    <property type="molecule type" value="Genomic_DNA"/>
</dbReference>
<name>A0A518EWT5_9BACT</name>
<dbReference type="InterPro" id="IPR000917">
    <property type="entry name" value="Sulfatase_N"/>
</dbReference>
<sequence>MHGPSSRTGAGFHLLFLSVAAVLVGCGPGSETRAAASAESRGDGGGRALVPRPDVLLVAVDGLALSDLSAFGGALADTVGFDRLSEEGAVYVDTFAPSPWPEEALAGALTGRTAAHLDGQPWTPSLAETLQHDGYRTALVLGHEQHLPHLLPSGVAPVTRAQATVLEAAAPIREGEPVPTVPGFERTLLPEEARSVVGARADDVVSACIEWLESHAEPAFLLATFGDPRPPHHLYRGLVPAADIPYEGPMKAGLSHAELLRMRDEFTDEDRQRLAELHATEVAMVDQAFRRLAGAMIQRRETPPVLIVIGLRPAALGEGGRYGLIPSFMPNALQVPMLIRFPEPLGETPEAIALRAAELRGDVEIQASLIDLTPTVLDALGFEPRYDLEGRSLFPGAAFQPRATFAMTRKGVRGGTLIEGNSAVSVQLAPLTLTYHTRPSPSDPFHSLPTPSSRELDLRQPLARYLESTGTASATELLNPKKK</sequence>
<feature type="region of interest" description="Disordered" evidence="2">
    <location>
        <begin position="437"/>
        <end position="456"/>
    </location>
</feature>
<dbReference type="PANTHER" id="PTHR42693">
    <property type="entry name" value="ARYLSULFATASE FAMILY MEMBER"/>
    <property type="match status" value="1"/>
</dbReference>
<dbReference type="Pfam" id="PF00884">
    <property type="entry name" value="Sulfatase"/>
    <property type="match status" value="1"/>
</dbReference>
<evidence type="ECO:0000256" key="1">
    <source>
        <dbReference type="ARBA" id="ARBA00008779"/>
    </source>
</evidence>
<dbReference type="Gene3D" id="3.40.720.10">
    <property type="entry name" value="Alkaline Phosphatase, subunit A"/>
    <property type="match status" value="1"/>
</dbReference>
<evidence type="ECO:0000313" key="4">
    <source>
        <dbReference type="EMBL" id="QDV08537.1"/>
    </source>
</evidence>
<feature type="domain" description="Sulfatase N-terminal" evidence="3">
    <location>
        <begin position="53"/>
        <end position="381"/>
    </location>
</feature>
<dbReference type="SUPFAM" id="SSF53649">
    <property type="entry name" value="Alkaline phosphatase-like"/>
    <property type="match status" value="1"/>
</dbReference>
<comment type="similarity">
    <text evidence="1">Belongs to the sulfatase family.</text>
</comment>
<keyword evidence="5" id="KW-1185">Reference proteome</keyword>
<evidence type="ECO:0000259" key="3">
    <source>
        <dbReference type="Pfam" id="PF00884"/>
    </source>
</evidence>
<dbReference type="GO" id="GO:0004065">
    <property type="term" value="F:arylsulfatase activity"/>
    <property type="evidence" value="ECO:0007669"/>
    <property type="project" value="TreeGrafter"/>
</dbReference>
<dbReference type="PANTHER" id="PTHR42693:SF33">
    <property type="entry name" value="ARYLSULFATASE"/>
    <property type="match status" value="1"/>
</dbReference>
<evidence type="ECO:0000313" key="5">
    <source>
        <dbReference type="Proteomes" id="UP000320390"/>
    </source>
</evidence>
<accession>A0A518EWT5</accession>
<dbReference type="InterPro" id="IPR017850">
    <property type="entry name" value="Alkaline_phosphatase_core_sf"/>
</dbReference>